<evidence type="ECO:0000313" key="3">
    <source>
        <dbReference type="EMBL" id="AQQ09243.1"/>
    </source>
</evidence>
<reference evidence="4" key="1">
    <citation type="submission" date="2017-02" db="EMBL/GenBank/DDBJ databases">
        <title>Comparative genomics and description of representatives of a novel lineage of planctomycetes thriving in anoxic sediments.</title>
        <authorList>
            <person name="Spring S."/>
            <person name="Bunk B."/>
            <person name="Sproer C."/>
            <person name="Klenk H.-P."/>
        </authorList>
    </citation>
    <scope>NUCLEOTIDE SEQUENCE [LARGE SCALE GENOMIC DNA]</scope>
    <source>
        <strain evidence="4">L21-RPul-D3</strain>
    </source>
</reference>
<dbReference type="EMBL" id="CP019633">
    <property type="protein sequence ID" value="AQQ09243.1"/>
    <property type="molecule type" value="Genomic_DNA"/>
</dbReference>
<dbReference type="Gene3D" id="3.30.700.10">
    <property type="entry name" value="Glycoprotein, Type 4 Pilin"/>
    <property type="match status" value="1"/>
</dbReference>
<dbReference type="PANTHER" id="PTHR30093">
    <property type="entry name" value="GENERAL SECRETION PATHWAY PROTEIN G"/>
    <property type="match status" value="1"/>
</dbReference>
<proteinExistence type="predicted"/>
<evidence type="ECO:0000313" key="4">
    <source>
        <dbReference type="Proteomes" id="UP000188273"/>
    </source>
</evidence>
<keyword evidence="4" id="KW-1185">Reference proteome</keyword>
<dbReference type="GO" id="GO:0015628">
    <property type="term" value="P:protein secretion by the type II secretion system"/>
    <property type="evidence" value="ECO:0007669"/>
    <property type="project" value="InterPro"/>
</dbReference>
<feature type="region of interest" description="Disordered" evidence="2">
    <location>
        <begin position="210"/>
        <end position="232"/>
    </location>
</feature>
<evidence type="ECO:0000256" key="2">
    <source>
        <dbReference type="SAM" id="MobiDB-lite"/>
    </source>
</evidence>
<dbReference type="PRINTS" id="PR00813">
    <property type="entry name" value="BCTERIALGSPG"/>
</dbReference>
<dbReference type="GO" id="GO:0015627">
    <property type="term" value="C:type II protein secretion system complex"/>
    <property type="evidence" value="ECO:0007669"/>
    <property type="project" value="InterPro"/>
</dbReference>
<evidence type="ECO:0000256" key="1">
    <source>
        <dbReference type="ARBA" id="ARBA00022481"/>
    </source>
</evidence>
<dbReference type="Pfam" id="PF07963">
    <property type="entry name" value="N_methyl"/>
    <property type="match status" value="1"/>
</dbReference>
<dbReference type="InterPro" id="IPR000983">
    <property type="entry name" value="Bac_GSPG_pilin"/>
</dbReference>
<dbReference type="NCBIfam" id="TIGR02532">
    <property type="entry name" value="IV_pilin_GFxxxE"/>
    <property type="match status" value="1"/>
</dbReference>
<dbReference type="OrthoDB" id="273217at2"/>
<accession>A0A1Q2HPT0</accession>
<dbReference type="SUPFAM" id="SSF54523">
    <property type="entry name" value="Pili subunits"/>
    <property type="match status" value="1"/>
</dbReference>
<keyword evidence="1" id="KW-0488">Methylation</keyword>
<organism evidence="3 4">
    <name type="scientific">Sedimentisphaera cyanobacteriorum</name>
    <dbReference type="NCBI Taxonomy" id="1940790"/>
    <lineage>
        <taxon>Bacteria</taxon>
        <taxon>Pseudomonadati</taxon>
        <taxon>Planctomycetota</taxon>
        <taxon>Phycisphaerae</taxon>
        <taxon>Sedimentisphaerales</taxon>
        <taxon>Sedimentisphaeraceae</taxon>
        <taxon>Sedimentisphaera</taxon>
    </lineage>
</organism>
<dbReference type="Proteomes" id="UP000188273">
    <property type="component" value="Chromosome"/>
</dbReference>
<dbReference type="AlphaFoldDB" id="A0A1Q2HPT0"/>
<dbReference type="PANTHER" id="PTHR30093:SF2">
    <property type="entry name" value="TYPE II SECRETION SYSTEM PROTEIN H"/>
    <property type="match status" value="1"/>
</dbReference>
<dbReference type="PROSITE" id="PS00409">
    <property type="entry name" value="PROKAR_NTER_METHYL"/>
    <property type="match status" value="1"/>
</dbReference>
<sequence>MRRKGFTLIELLVVISIIALLMSFLIPALAEARDVAKRTVCSSSLRQIAAGSEMYTQDNGLEYMAGGDPLPSGVWLWMGRGFRDYVKPYLDNQEGRTSVLSCPGDRTAENKYEATSYAYSMSFYHSPEQINSISSVAGTWTGELKAVPQKTGSASHPSQKIMFGEWYSNHEQVENGEDGGWWCWKGARNFLFADTHVDFLKAEELETANDSLPDPNVTKNGIKGIDYRGASK</sequence>
<protein>
    <submittedName>
        <fullName evidence="3">PilD-dependent protein PddA</fullName>
    </submittedName>
</protein>
<name>A0A1Q2HPT0_9BACT</name>
<dbReference type="STRING" id="1940790.L21SP3_01045"/>
<dbReference type="RefSeq" id="WP_077539779.1">
    <property type="nucleotide sequence ID" value="NZ_CP019633.1"/>
</dbReference>
<dbReference type="InterPro" id="IPR012902">
    <property type="entry name" value="N_methyl_site"/>
</dbReference>
<dbReference type="KEGG" id="pbu:L21SP3_01045"/>
<dbReference type="InterPro" id="IPR045584">
    <property type="entry name" value="Pilin-like"/>
</dbReference>
<gene>
    <name evidence="3" type="primary">xcpT_4</name>
    <name evidence="3" type="ORF">L21SP3_01045</name>
</gene>